<dbReference type="PANTHER" id="PTHR21055">
    <property type="entry name" value="PROTEIN PHOSPHATASE 1 REGULATORY SUBUNIT 36"/>
    <property type="match status" value="1"/>
</dbReference>
<proteinExistence type="predicted"/>
<feature type="non-terminal residue" evidence="2">
    <location>
        <position position="1"/>
    </location>
</feature>
<evidence type="ECO:0000313" key="3">
    <source>
        <dbReference type="Proteomes" id="UP001166093"/>
    </source>
</evidence>
<dbReference type="Pfam" id="PF14895">
    <property type="entry name" value="PPPI_inhib"/>
    <property type="match status" value="1"/>
</dbReference>
<feature type="non-terminal residue" evidence="2">
    <location>
        <position position="99"/>
    </location>
</feature>
<organism evidence="2 3">
    <name type="scientific">Polyodon spathula</name>
    <name type="common">North American paddlefish</name>
    <name type="synonym">Squalus spathula</name>
    <dbReference type="NCBI Taxonomy" id="7913"/>
    <lineage>
        <taxon>Eukaryota</taxon>
        <taxon>Metazoa</taxon>
        <taxon>Chordata</taxon>
        <taxon>Craniata</taxon>
        <taxon>Vertebrata</taxon>
        <taxon>Euteleostomi</taxon>
        <taxon>Actinopterygii</taxon>
        <taxon>Chondrostei</taxon>
        <taxon>Acipenseriformes</taxon>
        <taxon>Polyodontidae</taxon>
        <taxon>Polyodon</taxon>
    </lineage>
</organism>
<dbReference type="EMBL" id="JAAWVQ010048416">
    <property type="protein sequence ID" value="MBN3275169.1"/>
    <property type="molecule type" value="Genomic_DNA"/>
</dbReference>
<feature type="region of interest" description="Disordered" evidence="1">
    <location>
        <begin position="45"/>
        <end position="77"/>
    </location>
</feature>
<reference evidence="2" key="1">
    <citation type="journal article" date="2021" name="Cell">
        <title>Tracing the genetic footprints of vertebrate landing in non-teleost ray-finned fishes.</title>
        <authorList>
            <person name="Bi X."/>
            <person name="Wang K."/>
            <person name="Yang L."/>
            <person name="Pan H."/>
            <person name="Jiang H."/>
            <person name="Wei Q."/>
            <person name="Fang M."/>
            <person name="Yu H."/>
            <person name="Zhu C."/>
            <person name="Cai Y."/>
            <person name="He Y."/>
            <person name="Gan X."/>
            <person name="Zeng H."/>
            <person name="Yu D."/>
            <person name="Zhu Y."/>
            <person name="Jiang H."/>
            <person name="Qiu Q."/>
            <person name="Yang H."/>
            <person name="Zhang Y.E."/>
            <person name="Wang W."/>
            <person name="Zhu M."/>
            <person name="He S."/>
            <person name="Zhang G."/>
        </authorList>
    </citation>
    <scope>NUCLEOTIDE SEQUENCE</scope>
    <source>
        <strain evidence="2">Pddl_001</strain>
    </source>
</reference>
<sequence>MWKCLYNFCAYVVWVTFRRKDLKGIQEEVGRLLRSDTFNPAIRVRQASEEQSKKKTTVTGKVCPPERRKRNPKRPAIKSIINQRSPVIVSLLPSPKEKS</sequence>
<keyword evidence="3" id="KW-1185">Reference proteome</keyword>
<evidence type="ECO:0000313" key="2">
    <source>
        <dbReference type="EMBL" id="MBN3275169.1"/>
    </source>
</evidence>
<dbReference type="InterPro" id="IPR026142">
    <property type="entry name" value="Pro_pase_1_reg_su_36"/>
</dbReference>
<dbReference type="PANTHER" id="PTHR21055:SF3">
    <property type="entry name" value="PROTEIN PHOSPHATASE 1 REGULATORY SUBUNIT 36"/>
    <property type="match status" value="1"/>
</dbReference>
<name>A0ABS2XLK5_POLSP</name>
<evidence type="ECO:0000256" key="1">
    <source>
        <dbReference type="SAM" id="MobiDB-lite"/>
    </source>
</evidence>
<protein>
    <submittedName>
        <fullName evidence="2">PPR36 phosphatase</fullName>
    </submittedName>
</protein>
<accession>A0ABS2XLK5</accession>
<gene>
    <name evidence="2" type="primary">Ppp1r36_1</name>
    <name evidence="2" type="ORF">GTO93_0007315</name>
</gene>
<feature type="compositionally biased region" description="Basic residues" evidence="1">
    <location>
        <begin position="67"/>
        <end position="76"/>
    </location>
</feature>
<dbReference type="Proteomes" id="UP001166093">
    <property type="component" value="Unassembled WGS sequence"/>
</dbReference>
<comment type="caution">
    <text evidence="2">The sequence shown here is derived from an EMBL/GenBank/DDBJ whole genome shotgun (WGS) entry which is preliminary data.</text>
</comment>